<dbReference type="Proteomes" id="UP000001421">
    <property type="component" value="Chromosome"/>
</dbReference>
<dbReference type="KEGG" id="bpa:BPP0634"/>
<dbReference type="AlphaFoldDB" id="Q7WBQ2"/>
<proteinExistence type="predicted"/>
<evidence type="ECO:0000313" key="2">
    <source>
        <dbReference type="Proteomes" id="UP000001421"/>
    </source>
</evidence>
<evidence type="ECO:0000313" key="1">
    <source>
        <dbReference type="EMBL" id="CAE36219.1"/>
    </source>
</evidence>
<dbReference type="EMBL" id="BX640424">
    <property type="protein sequence ID" value="CAE36219.1"/>
    <property type="molecule type" value="Genomic_DNA"/>
</dbReference>
<sequence>MPSPTIRIEGEHAMAHDPIEVWKKMPMKVWPERYWLIDVPAEHGEAVARALAHSQSRYVAVIRDQTGFSLVVDEQTWEGHGSAQAERQKFGPLKVISTDGPLPFDVTGFIKAALEPVNTLGMKAAPQCGAAADHFFCAEAEVDQVAAVFERFTAGFGAAR</sequence>
<protein>
    <submittedName>
        <fullName evidence="1">Uncharacterized protein</fullName>
    </submittedName>
</protein>
<dbReference type="Gene3D" id="3.30.2130.10">
    <property type="entry name" value="VC0802-like"/>
    <property type="match status" value="1"/>
</dbReference>
<reference evidence="1 2" key="1">
    <citation type="journal article" date="2003" name="Nat. Genet.">
        <title>Comparative analysis of the genome sequences of Bordetella pertussis, Bordetella parapertussis and Bordetella bronchiseptica.</title>
        <authorList>
            <person name="Parkhill J."/>
            <person name="Sebaihia M."/>
            <person name="Preston A."/>
            <person name="Murphy L.D."/>
            <person name="Thomson N.R."/>
            <person name="Harris D.E."/>
            <person name="Holden M.T.G."/>
            <person name="Churcher C.M."/>
            <person name="Bentley S.D."/>
            <person name="Mungall K.L."/>
            <person name="Cerdeno-Tarraga A.-M."/>
            <person name="Temple L."/>
            <person name="James K.D."/>
            <person name="Harris B."/>
            <person name="Quail M.A."/>
            <person name="Achtman M."/>
            <person name="Atkin R."/>
            <person name="Baker S."/>
            <person name="Basham D."/>
            <person name="Bason N."/>
            <person name="Cherevach I."/>
            <person name="Chillingworth T."/>
            <person name="Collins M."/>
            <person name="Cronin A."/>
            <person name="Davis P."/>
            <person name="Doggett J."/>
            <person name="Feltwell T."/>
            <person name="Goble A."/>
            <person name="Hamlin N."/>
            <person name="Hauser H."/>
            <person name="Holroyd S."/>
            <person name="Jagels K."/>
            <person name="Leather S."/>
            <person name="Moule S."/>
            <person name="Norberczak H."/>
            <person name="O'Neil S."/>
            <person name="Ormond D."/>
            <person name="Price C."/>
            <person name="Rabbinowitsch E."/>
            <person name="Rutter S."/>
            <person name="Sanders M."/>
            <person name="Saunders D."/>
            <person name="Seeger K."/>
            <person name="Sharp S."/>
            <person name="Simmonds M."/>
            <person name="Skelton J."/>
            <person name="Squares R."/>
            <person name="Squares S."/>
            <person name="Stevens K."/>
            <person name="Unwin L."/>
            <person name="Whitehead S."/>
            <person name="Barrell B.G."/>
            <person name="Maskell D.J."/>
        </authorList>
    </citation>
    <scope>NUCLEOTIDE SEQUENCE [LARGE SCALE GENOMIC DNA]</scope>
    <source>
        <strain evidence="1 2">12822 / ATCC BAA-587 / NCTC 13253</strain>
    </source>
</reference>
<gene>
    <name evidence="1" type="ordered locus">BPP0634</name>
</gene>
<accession>Q7WBQ2</accession>
<organism evidence="1 2">
    <name type="scientific">Bordetella parapertussis (strain 12822 / ATCC BAA-587 / NCTC 13253)</name>
    <dbReference type="NCBI Taxonomy" id="257311"/>
    <lineage>
        <taxon>Bacteria</taxon>
        <taxon>Pseudomonadati</taxon>
        <taxon>Pseudomonadota</taxon>
        <taxon>Betaproteobacteria</taxon>
        <taxon>Burkholderiales</taxon>
        <taxon>Alcaligenaceae</taxon>
        <taxon>Bordetella</taxon>
    </lineage>
</organism>
<dbReference type="HOGENOM" id="CLU_1765496_0_0_4"/>
<name>Q7WBQ2_BORPA</name>